<dbReference type="AlphaFoldDB" id="A0ABD3DGK1"/>
<name>A0ABD3DGK1_9LAMI</name>
<keyword evidence="1" id="KW-0812">Transmembrane</keyword>
<keyword evidence="2" id="KW-0732">Signal</keyword>
<keyword evidence="1" id="KW-0472">Membrane</keyword>
<feature type="signal peptide" evidence="2">
    <location>
        <begin position="1"/>
        <end position="27"/>
    </location>
</feature>
<evidence type="ECO:0000313" key="3">
    <source>
        <dbReference type="EMBL" id="KAL3641460.1"/>
    </source>
</evidence>
<evidence type="ECO:0000256" key="1">
    <source>
        <dbReference type="SAM" id="Phobius"/>
    </source>
</evidence>
<dbReference type="PANTHER" id="PTHR33780">
    <property type="entry name" value="EXPRESSED PROTEIN"/>
    <property type="match status" value="1"/>
</dbReference>
<dbReference type="Proteomes" id="UP001632038">
    <property type="component" value="Unassembled WGS sequence"/>
</dbReference>
<organism evidence="3 4">
    <name type="scientific">Castilleja foliolosa</name>
    <dbReference type="NCBI Taxonomy" id="1961234"/>
    <lineage>
        <taxon>Eukaryota</taxon>
        <taxon>Viridiplantae</taxon>
        <taxon>Streptophyta</taxon>
        <taxon>Embryophyta</taxon>
        <taxon>Tracheophyta</taxon>
        <taxon>Spermatophyta</taxon>
        <taxon>Magnoliopsida</taxon>
        <taxon>eudicotyledons</taxon>
        <taxon>Gunneridae</taxon>
        <taxon>Pentapetalae</taxon>
        <taxon>asterids</taxon>
        <taxon>lamiids</taxon>
        <taxon>Lamiales</taxon>
        <taxon>Orobanchaceae</taxon>
        <taxon>Pedicularideae</taxon>
        <taxon>Castillejinae</taxon>
        <taxon>Castilleja</taxon>
    </lineage>
</organism>
<evidence type="ECO:0000313" key="4">
    <source>
        <dbReference type="Proteomes" id="UP001632038"/>
    </source>
</evidence>
<dbReference type="PANTHER" id="PTHR33780:SF10">
    <property type="entry name" value="TRANSMEMBRANE PROTEIN"/>
    <property type="match status" value="1"/>
</dbReference>
<dbReference type="EMBL" id="JAVIJP010000017">
    <property type="protein sequence ID" value="KAL3641460.1"/>
    <property type="molecule type" value="Genomic_DNA"/>
</dbReference>
<sequence length="98" mass="10994">MNNKISSLQLLACLLSSFSLLLIPGLADETSDDNKSAASKMSTTLTILIVLVGLLAVAAFSLFLYKLWQRKKREEQHARLLKLFEQDDELEVELGIRD</sequence>
<evidence type="ECO:0000256" key="2">
    <source>
        <dbReference type="SAM" id="SignalP"/>
    </source>
</evidence>
<reference evidence="4" key="1">
    <citation type="journal article" date="2024" name="IScience">
        <title>Strigolactones Initiate the Formation of Haustorium-like Structures in Castilleja.</title>
        <authorList>
            <person name="Buerger M."/>
            <person name="Peterson D."/>
            <person name="Chory J."/>
        </authorList>
    </citation>
    <scope>NUCLEOTIDE SEQUENCE [LARGE SCALE GENOMIC DNA]</scope>
</reference>
<feature type="transmembrane region" description="Helical" evidence="1">
    <location>
        <begin position="43"/>
        <end position="65"/>
    </location>
</feature>
<proteinExistence type="predicted"/>
<keyword evidence="1" id="KW-1133">Transmembrane helix</keyword>
<accession>A0ABD3DGK1</accession>
<comment type="caution">
    <text evidence="3">The sequence shown here is derived from an EMBL/GenBank/DDBJ whole genome shotgun (WGS) entry which is preliminary data.</text>
</comment>
<keyword evidence="4" id="KW-1185">Reference proteome</keyword>
<protein>
    <submittedName>
        <fullName evidence="3">Uncharacterized protein</fullName>
    </submittedName>
</protein>
<feature type="chain" id="PRO_5044880997" evidence="2">
    <location>
        <begin position="28"/>
        <end position="98"/>
    </location>
</feature>
<gene>
    <name evidence="3" type="ORF">CASFOL_016428</name>
</gene>